<dbReference type="EMBL" id="NCKU01003202">
    <property type="protein sequence ID" value="RWS07970.1"/>
    <property type="molecule type" value="Genomic_DNA"/>
</dbReference>
<comment type="caution">
    <text evidence="2">The sequence shown here is derived from an EMBL/GenBank/DDBJ whole genome shotgun (WGS) entry which is preliminary data.</text>
</comment>
<dbReference type="PANTHER" id="PTHR47163">
    <property type="entry name" value="DDE_TNP_IS1595 DOMAIN-CONTAINING PROTEIN"/>
    <property type="match status" value="1"/>
</dbReference>
<reference evidence="2 3" key="1">
    <citation type="journal article" date="2018" name="Gigascience">
        <title>Genomes of trombidid mites reveal novel predicted allergens and laterally-transferred genes associated with secondary metabolism.</title>
        <authorList>
            <person name="Dong X."/>
            <person name="Chaisiri K."/>
            <person name="Xia D."/>
            <person name="Armstrong S.D."/>
            <person name="Fang Y."/>
            <person name="Donnelly M.J."/>
            <person name="Kadowaki T."/>
            <person name="McGarry J.W."/>
            <person name="Darby A.C."/>
            <person name="Makepeace B.L."/>
        </authorList>
    </citation>
    <scope>NUCLEOTIDE SEQUENCE [LARGE SCALE GENOMIC DNA]</scope>
    <source>
        <strain evidence="2">UoL-WK</strain>
    </source>
</reference>
<organism evidence="2 3">
    <name type="scientific">Dinothrombium tinctorium</name>
    <dbReference type="NCBI Taxonomy" id="1965070"/>
    <lineage>
        <taxon>Eukaryota</taxon>
        <taxon>Metazoa</taxon>
        <taxon>Ecdysozoa</taxon>
        <taxon>Arthropoda</taxon>
        <taxon>Chelicerata</taxon>
        <taxon>Arachnida</taxon>
        <taxon>Acari</taxon>
        <taxon>Acariformes</taxon>
        <taxon>Trombidiformes</taxon>
        <taxon>Prostigmata</taxon>
        <taxon>Anystina</taxon>
        <taxon>Parasitengona</taxon>
        <taxon>Trombidioidea</taxon>
        <taxon>Trombidiidae</taxon>
        <taxon>Dinothrombium</taxon>
    </lineage>
</organism>
<evidence type="ECO:0000313" key="2">
    <source>
        <dbReference type="EMBL" id="RWS07970.1"/>
    </source>
</evidence>
<sequence>MDISYDAEQAESQQVDRDDNKAVRFAKYLKLIDSDPGTCPGKNGSVCGQAMVLKGTDVGSETTIIHWASFIRECYGVVLANDRQGKIGGPELTLEIDESHIRARKYEVGRVLRSQAVWAFGSICRETRECFLVPVVRRDAATLLPLIEKNIEQGTHIISDMWRVYGLIPTQLQGYTHDAVNHSQNFVDPNNPDVDTQNAENMWGRVKANLPKNLTNEQKGAYFSKFMYEQKYKWVDLTTGQRFKLMCDHISHIYPGPFKVPWTI</sequence>
<dbReference type="AlphaFoldDB" id="A0A443QY60"/>
<gene>
    <name evidence="2" type="ORF">B4U79_14503</name>
</gene>
<dbReference type="OrthoDB" id="424490at2759"/>
<dbReference type="InterPro" id="IPR024445">
    <property type="entry name" value="Tnp_ISXO2-like"/>
</dbReference>
<proteinExistence type="predicted"/>
<dbReference type="Pfam" id="PF12762">
    <property type="entry name" value="DDE_Tnp_IS1595"/>
    <property type="match status" value="1"/>
</dbReference>
<dbReference type="Proteomes" id="UP000285301">
    <property type="component" value="Unassembled WGS sequence"/>
</dbReference>
<keyword evidence="3" id="KW-1185">Reference proteome</keyword>
<accession>A0A443QY60</accession>
<dbReference type="InterPro" id="IPR053164">
    <property type="entry name" value="IS1016-like_transposase"/>
</dbReference>
<evidence type="ECO:0000259" key="1">
    <source>
        <dbReference type="SMART" id="SM01126"/>
    </source>
</evidence>
<dbReference type="PANTHER" id="PTHR47163:SF2">
    <property type="entry name" value="SI:DKEY-17M8.2"/>
    <property type="match status" value="1"/>
</dbReference>
<protein>
    <recommendedName>
        <fullName evidence="1">ISXO2-like transposase domain-containing protein</fullName>
    </recommendedName>
</protein>
<evidence type="ECO:0000313" key="3">
    <source>
        <dbReference type="Proteomes" id="UP000285301"/>
    </source>
</evidence>
<dbReference type="SMART" id="SM01126">
    <property type="entry name" value="DDE_Tnp_IS1595"/>
    <property type="match status" value="1"/>
</dbReference>
<feature type="domain" description="ISXO2-like transposase" evidence="1">
    <location>
        <begin position="86"/>
        <end position="213"/>
    </location>
</feature>
<name>A0A443QY60_9ACAR</name>